<gene>
    <name evidence="1" type="ORF">FRX31_022508</name>
</gene>
<proteinExistence type="predicted"/>
<dbReference type="OrthoDB" id="498125at2759"/>
<reference evidence="1 2" key="1">
    <citation type="submission" date="2020-06" db="EMBL/GenBank/DDBJ databases">
        <title>Transcriptomic and genomic resources for Thalictrum thalictroides and T. hernandezii: Facilitating candidate gene discovery in an emerging model plant lineage.</title>
        <authorList>
            <person name="Arias T."/>
            <person name="Riano-Pachon D.M."/>
            <person name="Di Stilio V.S."/>
        </authorList>
    </citation>
    <scope>NUCLEOTIDE SEQUENCE [LARGE SCALE GENOMIC DNA]</scope>
    <source>
        <strain evidence="2">cv. WT478/WT964</strain>
        <tissue evidence="1">Leaves</tissue>
    </source>
</reference>
<dbReference type="SUPFAM" id="SSF56219">
    <property type="entry name" value="DNase I-like"/>
    <property type="match status" value="1"/>
</dbReference>
<keyword evidence="2" id="KW-1185">Reference proteome</keyword>
<name>A0A7J6VUL7_THATH</name>
<dbReference type="Gene3D" id="3.60.10.10">
    <property type="entry name" value="Endonuclease/exonuclease/phosphatase"/>
    <property type="match status" value="1"/>
</dbReference>
<dbReference type="AlphaFoldDB" id="A0A7J6VUL7"/>
<dbReference type="Proteomes" id="UP000554482">
    <property type="component" value="Unassembled WGS sequence"/>
</dbReference>
<protein>
    <submittedName>
        <fullName evidence="1">Uncharacterized protein</fullName>
    </submittedName>
</protein>
<organism evidence="1 2">
    <name type="scientific">Thalictrum thalictroides</name>
    <name type="common">Rue-anemone</name>
    <name type="synonym">Anemone thalictroides</name>
    <dbReference type="NCBI Taxonomy" id="46969"/>
    <lineage>
        <taxon>Eukaryota</taxon>
        <taxon>Viridiplantae</taxon>
        <taxon>Streptophyta</taxon>
        <taxon>Embryophyta</taxon>
        <taxon>Tracheophyta</taxon>
        <taxon>Spermatophyta</taxon>
        <taxon>Magnoliopsida</taxon>
        <taxon>Ranunculales</taxon>
        <taxon>Ranunculaceae</taxon>
        <taxon>Thalictroideae</taxon>
        <taxon>Thalictrum</taxon>
    </lineage>
</organism>
<comment type="caution">
    <text evidence="1">The sequence shown here is derived from an EMBL/GenBank/DDBJ whole genome shotgun (WGS) entry which is preliminary data.</text>
</comment>
<accession>A0A7J6VUL7</accession>
<evidence type="ECO:0000313" key="2">
    <source>
        <dbReference type="Proteomes" id="UP000554482"/>
    </source>
</evidence>
<sequence length="70" mass="7572">MAKVVSWNARGLCNLDAQGSVDMLLKMTKANVILLQESKLKESKGIDDAKLLPIGWQWLCVPSIGISGGM</sequence>
<feature type="non-terminal residue" evidence="1">
    <location>
        <position position="70"/>
    </location>
</feature>
<dbReference type="InterPro" id="IPR036691">
    <property type="entry name" value="Endo/exonu/phosph_ase_sf"/>
</dbReference>
<evidence type="ECO:0000313" key="1">
    <source>
        <dbReference type="EMBL" id="KAF5187905.1"/>
    </source>
</evidence>
<dbReference type="EMBL" id="JABWDY010027422">
    <property type="protein sequence ID" value="KAF5187905.1"/>
    <property type="molecule type" value="Genomic_DNA"/>
</dbReference>